<proteinExistence type="inferred from homology"/>
<keyword evidence="2" id="KW-0646">Protease inhibitor</keyword>
<dbReference type="PANTHER" id="PTHR11461:SF211">
    <property type="entry name" value="GH10112P-RELATED"/>
    <property type="match status" value="1"/>
</dbReference>
<evidence type="ECO:0000256" key="1">
    <source>
        <dbReference type="ARBA" id="ARBA00009500"/>
    </source>
</evidence>
<dbReference type="InterPro" id="IPR023796">
    <property type="entry name" value="Serpin_dom"/>
</dbReference>
<dbReference type="InterPro" id="IPR023795">
    <property type="entry name" value="Serpin_CS"/>
</dbReference>
<accession>A0AA38HYA1</accession>
<comment type="caution">
    <text evidence="7">The sequence shown here is derived from an EMBL/GenBank/DDBJ whole genome shotgun (WGS) entry which is preliminary data.</text>
</comment>
<dbReference type="AlphaFoldDB" id="A0AA38HYA1"/>
<comment type="similarity">
    <text evidence="1 4">Belongs to the serpin family.</text>
</comment>
<feature type="domain" description="Serpin" evidence="6">
    <location>
        <begin position="32"/>
        <end position="387"/>
    </location>
</feature>
<feature type="signal peptide" evidence="5">
    <location>
        <begin position="1"/>
        <end position="16"/>
    </location>
</feature>
<evidence type="ECO:0000256" key="5">
    <source>
        <dbReference type="SAM" id="SignalP"/>
    </source>
</evidence>
<dbReference type="Proteomes" id="UP001168821">
    <property type="component" value="Unassembled WGS sequence"/>
</dbReference>
<sequence length="389" mass="44572">MKYCYILLVTLVSVFAEDAENVLLRSNSLFSARLYQEMLKSSEENFLVSPFSAEVIFALVETGAKNETAAELRKSLQLPEESKIKEEFKKLLSDFIVHNENYIVATANKVYIRDNFPIKEEFKTIATNYFSSYLENINFKNGTAAAQTINKWIEEQTDNKIRDLITSDALSEATAAVLINALYFKARWLTPFFLPSTRKNKFHLKAGKFVEVDTMYEVLTEYKYFENAELNAKFLEMPFENEEATMTFVLPNEIDGLEKLESQINKVFEPQNFEKVYVNVSVPKFKIESTVDFKQVLQNLGVKKAFIEGEADFSGISDNKLVISDALQKTFIDVNEQGVEAAASTYIRLVEYFGLDAPTKDFHANHPFIYYIKVKGFVLFAGRVIMPTY</sequence>
<reference evidence="7" key="1">
    <citation type="journal article" date="2023" name="G3 (Bethesda)">
        <title>Whole genome assemblies of Zophobas morio and Tenebrio molitor.</title>
        <authorList>
            <person name="Kaur S."/>
            <person name="Stinson S.A."/>
            <person name="diCenzo G.C."/>
        </authorList>
    </citation>
    <scope>NUCLEOTIDE SEQUENCE</scope>
    <source>
        <strain evidence="7">QUZm001</strain>
    </source>
</reference>
<dbReference type="PANTHER" id="PTHR11461">
    <property type="entry name" value="SERINE PROTEASE INHIBITOR, SERPIN"/>
    <property type="match status" value="1"/>
</dbReference>
<dbReference type="EMBL" id="JALNTZ010000007">
    <property type="protein sequence ID" value="KAJ3646723.1"/>
    <property type="molecule type" value="Genomic_DNA"/>
</dbReference>
<dbReference type="PROSITE" id="PS00284">
    <property type="entry name" value="SERPIN"/>
    <property type="match status" value="1"/>
</dbReference>
<evidence type="ECO:0000256" key="4">
    <source>
        <dbReference type="RuleBase" id="RU000411"/>
    </source>
</evidence>
<dbReference type="GO" id="GO:0004867">
    <property type="term" value="F:serine-type endopeptidase inhibitor activity"/>
    <property type="evidence" value="ECO:0007669"/>
    <property type="project" value="UniProtKB-KW"/>
</dbReference>
<dbReference type="InterPro" id="IPR042178">
    <property type="entry name" value="Serpin_sf_1"/>
</dbReference>
<dbReference type="GO" id="GO:0005615">
    <property type="term" value="C:extracellular space"/>
    <property type="evidence" value="ECO:0007669"/>
    <property type="project" value="InterPro"/>
</dbReference>
<dbReference type="InterPro" id="IPR000215">
    <property type="entry name" value="Serpin_fam"/>
</dbReference>
<evidence type="ECO:0000256" key="2">
    <source>
        <dbReference type="ARBA" id="ARBA00022690"/>
    </source>
</evidence>
<keyword evidence="5" id="KW-0732">Signal</keyword>
<evidence type="ECO:0000256" key="3">
    <source>
        <dbReference type="ARBA" id="ARBA00022900"/>
    </source>
</evidence>
<feature type="chain" id="PRO_5041216421" description="Serpin domain-containing protein" evidence="5">
    <location>
        <begin position="17"/>
        <end position="389"/>
    </location>
</feature>
<organism evidence="7 8">
    <name type="scientific">Zophobas morio</name>
    <dbReference type="NCBI Taxonomy" id="2755281"/>
    <lineage>
        <taxon>Eukaryota</taxon>
        <taxon>Metazoa</taxon>
        <taxon>Ecdysozoa</taxon>
        <taxon>Arthropoda</taxon>
        <taxon>Hexapoda</taxon>
        <taxon>Insecta</taxon>
        <taxon>Pterygota</taxon>
        <taxon>Neoptera</taxon>
        <taxon>Endopterygota</taxon>
        <taxon>Coleoptera</taxon>
        <taxon>Polyphaga</taxon>
        <taxon>Cucujiformia</taxon>
        <taxon>Tenebrionidae</taxon>
        <taxon>Zophobas</taxon>
    </lineage>
</organism>
<dbReference type="InterPro" id="IPR042185">
    <property type="entry name" value="Serpin_sf_2"/>
</dbReference>
<dbReference type="Gene3D" id="2.30.39.10">
    <property type="entry name" value="Alpha-1-antitrypsin, domain 1"/>
    <property type="match status" value="1"/>
</dbReference>
<gene>
    <name evidence="7" type="ORF">Zmor_024298</name>
</gene>
<keyword evidence="3" id="KW-0722">Serine protease inhibitor</keyword>
<evidence type="ECO:0000313" key="7">
    <source>
        <dbReference type="EMBL" id="KAJ3646723.1"/>
    </source>
</evidence>
<name>A0AA38HYA1_9CUCU</name>
<dbReference type="CDD" id="cd19955">
    <property type="entry name" value="serpin48-like_insects"/>
    <property type="match status" value="1"/>
</dbReference>
<dbReference type="SMART" id="SM00093">
    <property type="entry name" value="SERPIN"/>
    <property type="match status" value="1"/>
</dbReference>
<dbReference type="Gene3D" id="3.30.497.10">
    <property type="entry name" value="Antithrombin, subunit I, domain 2"/>
    <property type="match status" value="1"/>
</dbReference>
<protein>
    <recommendedName>
        <fullName evidence="6">Serpin domain-containing protein</fullName>
    </recommendedName>
</protein>
<evidence type="ECO:0000259" key="6">
    <source>
        <dbReference type="SMART" id="SM00093"/>
    </source>
</evidence>
<dbReference type="Pfam" id="PF00079">
    <property type="entry name" value="Serpin"/>
    <property type="match status" value="1"/>
</dbReference>
<keyword evidence="8" id="KW-1185">Reference proteome</keyword>
<dbReference type="InterPro" id="IPR036186">
    <property type="entry name" value="Serpin_sf"/>
</dbReference>
<dbReference type="SUPFAM" id="SSF56574">
    <property type="entry name" value="Serpins"/>
    <property type="match status" value="1"/>
</dbReference>
<evidence type="ECO:0000313" key="8">
    <source>
        <dbReference type="Proteomes" id="UP001168821"/>
    </source>
</evidence>